<dbReference type="AlphaFoldDB" id="A0A1J5PLM0"/>
<reference evidence="1" key="1">
    <citation type="submission" date="2016-10" db="EMBL/GenBank/DDBJ databases">
        <title>Sequence of Gallionella enrichment culture.</title>
        <authorList>
            <person name="Poehlein A."/>
            <person name="Muehling M."/>
            <person name="Daniel R."/>
        </authorList>
    </citation>
    <scope>NUCLEOTIDE SEQUENCE</scope>
</reference>
<organism evidence="1">
    <name type="scientific">mine drainage metagenome</name>
    <dbReference type="NCBI Taxonomy" id="410659"/>
    <lineage>
        <taxon>unclassified sequences</taxon>
        <taxon>metagenomes</taxon>
        <taxon>ecological metagenomes</taxon>
    </lineage>
</organism>
<proteinExistence type="predicted"/>
<sequence length="159" mass="16811">MLQPGADLFGIVERALLSGQDEGRRQQRLCHLGQQGMGDGMLRHAHADGLARGMRHAARNFLGGFENEGVRPRGAGADHAVLPVVHPGIGAEFGQIAAQQGEVVAFIDLPDFPQALDGSLVVEVADQGIRGIGGNRGNPSGVQHSCGLLDQPLLRVVWM</sequence>
<comment type="caution">
    <text evidence="1">The sequence shown here is derived from an EMBL/GenBank/DDBJ whole genome shotgun (WGS) entry which is preliminary data.</text>
</comment>
<gene>
    <name evidence="1" type="ORF">GALL_466740</name>
</gene>
<dbReference type="EMBL" id="MLJW01003598">
    <property type="protein sequence ID" value="OIQ71704.1"/>
    <property type="molecule type" value="Genomic_DNA"/>
</dbReference>
<evidence type="ECO:0000313" key="1">
    <source>
        <dbReference type="EMBL" id="OIQ71704.1"/>
    </source>
</evidence>
<accession>A0A1J5PLM0</accession>
<protein>
    <submittedName>
        <fullName evidence="1">Uncharacterized protein</fullName>
    </submittedName>
</protein>
<name>A0A1J5PLM0_9ZZZZ</name>